<accession>A0A0M3HWI1</accession>
<evidence type="ECO:0000313" key="2">
    <source>
        <dbReference type="WBParaSite" id="ALUE_0000750001-mRNA-1"/>
    </source>
</evidence>
<keyword evidence="1" id="KW-1185">Reference proteome</keyword>
<proteinExistence type="predicted"/>
<dbReference type="WBParaSite" id="ALUE_0000750001-mRNA-1">
    <property type="protein sequence ID" value="ALUE_0000750001-mRNA-1"/>
    <property type="gene ID" value="ALUE_0000750001"/>
</dbReference>
<name>A0A0M3HWI1_ASCLU</name>
<sequence>MKRRCNNNLKLLERSSVFSKGSLVVKMMKFAIFIQFLCTEYAGRMICK</sequence>
<evidence type="ECO:0000313" key="1">
    <source>
        <dbReference type="Proteomes" id="UP000036681"/>
    </source>
</evidence>
<dbReference type="AlphaFoldDB" id="A0A0M3HWI1"/>
<protein>
    <submittedName>
        <fullName evidence="2">Uncharacterized protein</fullName>
    </submittedName>
</protein>
<reference evidence="2" key="1">
    <citation type="submission" date="2017-02" db="UniProtKB">
        <authorList>
            <consortium name="WormBaseParasite"/>
        </authorList>
    </citation>
    <scope>IDENTIFICATION</scope>
</reference>
<dbReference type="Proteomes" id="UP000036681">
    <property type="component" value="Unplaced"/>
</dbReference>
<organism evidence="1 2">
    <name type="scientific">Ascaris lumbricoides</name>
    <name type="common">Giant roundworm</name>
    <dbReference type="NCBI Taxonomy" id="6252"/>
    <lineage>
        <taxon>Eukaryota</taxon>
        <taxon>Metazoa</taxon>
        <taxon>Ecdysozoa</taxon>
        <taxon>Nematoda</taxon>
        <taxon>Chromadorea</taxon>
        <taxon>Rhabditida</taxon>
        <taxon>Spirurina</taxon>
        <taxon>Ascaridomorpha</taxon>
        <taxon>Ascaridoidea</taxon>
        <taxon>Ascarididae</taxon>
        <taxon>Ascaris</taxon>
    </lineage>
</organism>